<dbReference type="AlphaFoldDB" id="A0A1S1YS79"/>
<dbReference type="Pfam" id="PF25290">
    <property type="entry name" value="CGLA_M"/>
    <property type="match status" value="1"/>
</dbReference>
<dbReference type="InterPro" id="IPR057420">
    <property type="entry name" value="Beta-prop_CGLA"/>
</dbReference>
<organism evidence="4 5">
    <name type="scientific">Flammeovirga pacifica</name>
    <dbReference type="NCBI Taxonomy" id="915059"/>
    <lineage>
        <taxon>Bacteria</taxon>
        <taxon>Pseudomonadati</taxon>
        <taxon>Bacteroidota</taxon>
        <taxon>Cytophagia</taxon>
        <taxon>Cytophagales</taxon>
        <taxon>Flammeovirgaceae</taxon>
        <taxon>Flammeovirga</taxon>
    </lineage>
</organism>
<dbReference type="InterPro" id="IPR011047">
    <property type="entry name" value="Quinoprotein_ADH-like_sf"/>
</dbReference>
<dbReference type="InterPro" id="IPR057422">
    <property type="entry name" value="CGLA_C"/>
</dbReference>
<sequence length="931" mass="106302">MKKLLLISLLLLGNVFSIMGKEKNIRSIDTDYTITLVRNAIVKNESFIVGNTFEGRILFYNYQGKKLWDNTLSGFANHDIWCEDITNDGKDEIFAANADGFLYCLDAKGKLLWKFKSGETPLIGVTVMTGKQGKYIVTGGMDMNVYFLDTKGNILQTLNSKEYSITKAWGKKNGKRYPKGKAHTTNFLRKATIEGKEVLVMHGTNNQNATSGAIYLFNVDEYKPYKSIKVSGKSVIGDLKIFDVDKDGTQELYMGSSGMIQEARVEKLDLKDETNYTFKISKQIKRGKTGFGYRVPQTVLIKEGKTEKLLTIFGERIFLLPTDMQGNTSEVLISKYSYNDLWKDESNEKLLLASAQSGGSCIHIINTASKNWREEYIQLSPKGKLERMLNNTADFRKNLQKFNASKWDGKGQDVYFMTEKINEQNEALVKRLNKKNESPYFLNSIHMPKVENWDRSTFGNEAYANRFDRRKKYTLSQQQMVDLVTPLYDGYSGISYWGGHGNDPMMISLETEKKIIDAGKGKKVVMIFPELEHYTTDFDYTLKNFLYPLADYANGKNANLYIRTKHTFWQAIIYLDMWNGLLSGEYADVFVPSMEETTDKMMDLSVAGKMGIWTSGATNSWGARGARDNASYFRLRQHSHQMVPNHFLRMLVYSMASGAQYINNFPVNQEYMSVLYEMVEKGVLYIPKRDQIVSINPVHLSMTTPDKVYLDQGNNCKWTTFYDKEFEAENALVFSRMNGTWPAAPVKEYDFSAYASGSKERRLEFVPRYHQGLVMITPPQKGKFADKEAKRGALEDLLHPIYKGNMTEFITDGKYYYSSDGTQKYAPQEYYTEVQNAIEKASDKLPVKIKSGEVGWVAVQTSPKHIRLTIIDNGYINPDDRLAEILLQVEVEEIKDIVTNETLKAANGKLKLTVPCGLFRFIDIQLKEELK</sequence>
<evidence type="ECO:0000259" key="1">
    <source>
        <dbReference type="Pfam" id="PF25290"/>
    </source>
</evidence>
<dbReference type="InterPro" id="IPR015943">
    <property type="entry name" value="WD40/YVTN_repeat-like_dom_sf"/>
</dbReference>
<feature type="domain" description="Lambda-carrageenase beta-propeller" evidence="3">
    <location>
        <begin position="47"/>
        <end position="365"/>
    </location>
</feature>
<evidence type="ECO:0000313" key="4">
    <source>
        <dbReference type="EMBL" id="OHX63888.1"/>
    </source>
</evidence>
<gene>
    <name evidence="4" type="ORF">NH26_19955</name>
</gene>
<feature type="domain" description="Lambda-carrageenase C-terminal" evidence="2">
    <location>
        <begin position="851"/>
        <end position="925"/>
    </location>
</feature>
<reference evidence="4 5" key="1">
    <citation type="journal article" date="2012" name="Int. J. Syst. Evol. Microbiol.">
        <title>Flammeovirga pacifica sp. nov., isolated from deep-sea sediment.</title>
        <authorList>
            <person name="Xu H."/>
            <person name="Fu Y."/>
            <person name="Yang N."/>
            <person name="Ding Z."/>
            <person name="Lai Q."/>
            <person name="Zeng R."/>
        </authorList>
    </citation>
    <scope>NUCLEOTIDE SEQUENCE [LARGE SCALE GENOMIC DNA]</scope>
    <source>
        <strain evidence="5">DSM 24597 / LMG 26175 / WPAGA1</strain>
    </source>
</reference>
<dbReference type="EMBL" id="JRYR02000002">
    <property type="protein sequence ID" value="OHX63888.1"/>
    <property type="molecule type" value="Genomic_DNA"/>
</dbReference>
<feature type="domain" description="Lambda-carrageenase middle" evidence="1">
    <location>
        <begin position="452"/>
        <end position="821"/>
    </location>
</feature>
<evidence type="ECO:0000313" key="5">
    <source>
        <dbReference type="Proteomes" id="UP000179797"/>
    </source>
</evidence>
<proteinExistence type="predicted"/>
<accession>A0A1S1YS79</accession>
<dbReference type="STRING" id="915059.NH26_19955"/>
<evidence type="ECO:0000259" key="3">
    <source>
        <dbReference type="Pfam" id="PF25292"/>
    </source>
</evidence>
<name>A0A1S1YS79_FLAPC</name>
<dbReference type="Pfam" id="PF25291">
    <property type="entry name" value="CGLA_C"/>
    <property type="match status" value="1"/>
</dbReference>
<dbReference type="Gene3D" id="2.130.10.10">
    <property type="entry name" value="YVTN repeat-like/Quinoprotein amine dehydrogenase"/>
    <property type="match status" value="1"/>
</dbReference>
<dbReference type="OrthoDB" id="972537at2"/>
<dbReference type="Pfam" id="PF25292">
    <property type="entry name" value="Beta-prop_CGLA"/>
    <property type="match status" value="1"/>
</dbReference>
<dbReference type="SUPFAM" id="SSF50998">
    <property type="entry name" value="Quinoprotein alcohol dehydrogenase-like"/>
    <property type="match status" value="1"/>
</dbReference>
<dbReference type="Proteomes" id="UP000179797">
    <property type="component" value="Unassembled WGS sequence"/>
</dbReference>
<evidence type="ECO:0000259" key="2">
    <source>
        <dbReference type="Pfam" id="PF25291"/>
    </source>
</evidence>
<dbReference type="RefSeq" id="WP_044217779.1">
    <property type="nucleotide sequence ID" value="NZ_JRYR02000002.1"/>
</dbReference>
<protein>
    <recommendedName>
        <fullName evidence="6">PQQ-binding-like beta-propeller repeat protein</fullName>
    </recommendedName>
</protein>
<evidence type="ECO:0008006" key="6">
    <source>
        <dbReference type="Google" id="ProtNLM"/>
    </source>
</evidence>
<comment type="caution">
    <text evidence="4">The sequence shown here is derived from an EMBL/GenBank/DDBJ whole genome shotgun (WGS) entry which is preliminary data.</text>
</comment>
<keyword evidence="5" id="KW-1185">Reference proteome</keyword>
<dbReference type="InterPro" id="IPR057421">
    <property type="entry name" value="CGLA_M"/>
</dbReference>